<evidence type="ECO:0000313" key="8">
    <source>
        <dbReference type="EMBL" id="MCM2675818.1"/>
    </source>
</evidence>
<feature type="transmembrane region" description="Helical" evidence="6">
    <location>
        <begin position="279"/>
        <end position="297"/>
    </location>
</feature>
<feature type="transmembrane region" description="Helical" evidence="6">
    <location>
        <begin position="246"/>
        <end position="267"/>
    </location>
</feature>
<dbReference type="PANTHER" id="PTHR11360">
    <property type="entry name" value="MONOCARBOXYLATE TRANSPORTER"/>
    <property type="match status" value="1"/>
</dbReference>
<dbReference type="PANTHER" id="PTHR11360:SF317">
    <property type="entry name" value="MAJOR FACILITATOR SUPERFAMILY (MFS) PROFILE DOMAIN-CONTAINING PROTEIN-RELATED"/>
    <property type="match status" value="1"/>
</dbReference>
<feature type="transmembrane region" description="Helical" evidence="6">
    <location>
        <begin position="76"/>
        <end position="94"/>
    </location>
</feature>
<evidence type="ECO:0000313" key="9">
    <source>
        <dbReference type="Proteomes" id="UP001203665"/>
    </source>
</evidence>
<dbReference type="PROSITE" id="PS50850">
    <property type="entry name" value="MFS"/>
    <property type="match status" value="1"/>
</dbReference>
<dbReference type="InterPro" id="IPR036259">
    <property type="entry name" value="MFS_trans_sf"/>
</dbReference>
<dbReference type="RefSeq" id="WP_251607041.1">
    <property type="nucleotide sequence ID" value="NZ_JAMQJY010000001.1"/>
</dbReference>
<evidence type="ECO:0000256" key="5">
    <source>
        <dbReference type="ARBA" id="ARBA00023136"/>
    </source>
</evidence>
<keyword evidence="5 6" id="KW-0472">Membrane</keyword>
<feature type="transmembrane region" description="Helical" evidence="6">
    <location>
        <begin position="43"/>
        <end position="64"/>
    </location>
</feature>
<keyword evidence="9" id="KW-1185">Reference proteome</keyword>
<comment type="caution">
    <text evidence="8">The sequence shown here is derived from an EMBL/GenBank/DDBJ whole genome shotgun (WGS) entry which is preliminary data.</text>
</comment>
<keyword evidence="2" id="KW-0813">Transport</keyword>
<feature type="domain" description="Major facilitator superfamily (MFS) profile" evidence="7">
    <location>
        <begin position="7"/>
        <end position="389"/>
    </location>
</feature>
<feature type="transmembrane region" description="Helical" evidence="6">
    <location>
        <begin position="164"/>
        <end position="184"/>
    </location>
</feature>
<feature type="transmembrane region" description="Helical" evidence="6">
    <location>
        <begin position="132"/>
        <end position="152"/>
    </location>
</feature>
<name>A0ABT0XIU2_9BACI</name>
<proteinExistence type="predicted"/>
<dbReference type="InterPro" id="IPR020846">
    <property type="entry name" value="MFS_dom"/>
</dbReference>
<dbReference type="SUPFAM" id="SSF103473">
    <property type="entry name" value="MFS general substrate transporter"/>
    <property type="match status" value="1"/>
</dbReference>
<dbReference type="InterPro" id="IPR050327">
    <property type="entry name" value="Proton-linked_MCT"/>
</dbReference>
<dbReference type="Pfam" id="PF07690">
    <property type="entry name" value="MFS_1"/>
    <property type="match status" value="1"/>
</dbReference>
<feature type="transmembrane region" description="Helical" evidence="6">
    <location>
        <begin position="213"/>
        <end position="234"/>
    </location>
</feature>
<feature type="transmembrane region" description="Helical" evidence="6">
    <location>
        <begin position="9"/>
        <end position="31"/>
    </location>
</feature>
<dbReference type="InterPro" id="IPR011701">
    <property type="entry name" value="MFS"/>
</dbReference>
<feature type="transmembrane region" description="Helical" evidence="6">
    <location>
        <begin position="363"/>
        <end position="384"/>
    </location>
</feature>
<evidence type="ECO:0000256" key="6">
    <source>
        <dbReference type="SAM" id="Phobius"/>
    </source>
</evidence>
<evidence type="ECO:0000256" key="3">
    <source>
        <dbReference type="ARBA" id="ARBA00022692"/>
    </source>
</evidence>
<gene>
    <name evidence="8" type="ORF">NDM98_10160</name>
</gene>
<protein>
    <submittedName>
        <fullName evidence="8">OFA family MFS transporter</fullName>
    </submittedName>
</protein>
<feature type="transmembrane region" description="Helical" evidence="6">
    <location>
        <begin position="303"/>
        <end position="325"/>
    </location>
</feature>
<dbReference type="Gene3D" id="1.20.1250.20">
    <property type="entry name" value="MFS general substrate transporter like domains"/>
    <property type="match status" value="2"/>
</dbReference>
<evidence type="ECO:0000256" key="2">
    <source>
        <dbReference type="ARBA" id="ARBA00022448"/>
    </source>
</evidence>
<organism evidence="8 9">
    <name type="scientific">Alkalicoccobacillus plakortidis</name>
    <dbReference type="NCBI Taxonomy" id="444060"/>
    <lineage>
        <taxon>Bacteria</taxon>
        <taxon>Bacillati</taxon>
        <taxon>Bacillota</taxon>
        <taxon>Bacilli</taxon>
        <taxon>Bacillales</taxon>
        <taxon>Bacillaceae</taxon>
        <taxon>Alkalicoccobacillus</taxon>
    </lineage>
</organism>
<feature type="transmembrane region" description="Helical" evidence="6">
    <location>
        <begin position="337"/>
        <end position="357"/>
    </location>
</feature>
<dbReference type="CDD" id="cd17353">
    <property type="entry name" value="MFS_OFA_like"/>
    <property type="match status" value="1"/>
</dbReference>
<accession>A0ABT0XIU2</accession>
<keyword evidence="4 6" id="KW-1133">Transmembrane helix</keyword>
<keyword evidence="3 6" id="KW-0812">Transmembrane</keyword>
<evidence type="ECO:0000259" key="7">
    <source>
        <dbReference type="PROSITE" id="PS50850"/>
    </source>
</evidence>
<dbReference type="Proteomes" id="UP001203665">
    <property type="component" value="Unassembled WGS sequence"/>
</dbReference>
<evidence type="ECO:0000256" key="1">
    <source>
        <dbReference type="ARBA" id="ARBA00004651"/>
    </source>
</evidence>
<reference evidence="8" key="1">
    <citation type="submission" date="2022-06" db="EMBL/GenBank/DDBJ databases">
        <title>Alkalicoccobacillus porphyridii sp. nov., isolated from a marine red alga, Porphyridium purpureum and reclassification of Shouchella plakortidis and Shouchella gibsonii as Alkalicoccobacillus plakortidis comb. nov. and Alkalicoccobacillus gibsonii comb. nov.</title>
        <authorList>
            <person name="Kim K.H."/>
            <person name="Lee J.K."/>
            <person name="Han D.M."/>
            <person name="Baek J.H."/>
            <person name="Jeon C.O."/>
        </authorList>
    </citation>
    <scope>NUCLEOTIDE SEQUENCE</scope>
    <source>
        <strain evidence="8">DSM 19153</strain>
    </source>
</reference>
<comment type="subcellular location">
    <subcellularLocation>
        <location evidence="1">Cell membrane</location>
        <topology evidence="1">Multi-pass membrane protein</topology>
    </subcellularLocation>
</comment>
<dbReference type="EMBL" id="JAMQJY010000001">
    <property type="protein sequence ID" value="MCM2675818.1"/>
    <property type="molecule type" value="Genomic_DNA"/>
</dbReference>
<feature type="transmembrane region" description="Helical" evidence="6">
    <location>
        <begin position="100"/>
        <end position="120"/>
    </location>
</feature>
<evidence type="ECO:0000256" key="4">
    <source>
        <dbReference type="ARBA" id="ARBA00022989"/>
    </source>
</evidence>
<sequence>MNTTKTNRLWIIFGTVLVQMGLGTIYTWSLFNQPLAELNGWNLNAVTVTFSITSFALAFATLFSGKIQEKIGIRKLLIFSGLTLGIGLILSSFVSQLWMLYILAGAVVGFANGTAYISSLSNLIKWFPKRKGLISGISVGAFGTGSLLFRYINGYFLSTFGVTQTFLLWGMCALVLIVGGAFLVREAKAAPAVQTNHQLKEYSVKEMLKTKQAYMLFIIFFTACMSGLYLIGIAKDAWESLAGLNAQTAANAVALVAIFNTTGRVVLGALSDKMERMHIIAGTLFVTALAVSVLSFVELNFGLFFACVAVIAFSFGGNITIFPAIVSDYFGLKNQSINYGVIYQGFGIGALAGSIIFTIMGGFVPTFMVIAAMCVISFIFAVFIRNPRLKAAEVKEKEESHSGQVAMDN</sequence>